<feature type="transmembrane region" description="Helical" evidence="1">
    <location>
        <begin position="21"/>
        <end position="41"/>
    </location>
</feature>
<keyword evidence="1" id="KW-0472">Membrane</keyword>
<dbReference type="RefSeq" id="WP_226540613.1">
    <property type="nucleotide sequence ID" value="NZ_CP129013.1"/>
</dbReference>
<reference evidence="3 4" key="1">
    <citation type="submission" date="2023-06" db="EMBL/GenBank/DDBJ databases">
        <title>Five Gram-positive bacteria isolated from mangrove sediments in Shenzhen, Guangdong, China.</title>
        <authorList>
            <person name="Yu S."/>
            <person name="Zheng W."/>
            <person name="Huang Y."/>
        </authorList>
    </citation>
    <scope>NUCLEOTIDE SEQUENCE [LARGE SCALE GENOMIC DNA]</scope>
    <source>
        <strain evidence="3 4">SaN35-3</strain>
    </source>
</reference>
<feature type="domain" description="YdbS-like PH" evidence="2">
    <location>
        <begin position="75"/>
        <end position="148"/>
    </location>
</feature>
<sequence length="159" mass="18534">MRKEPKNKISPKALKVWRISGAINSSFVLLVAIALTVATFFFDWPRWLIFIYYLLFGIFTFFYVYLIPKIRLKIWSYEVHEHEIDLKFGVFVVSRVLVPMVRVQHVDTEQGPILRKYNLASVSISTAATVHQIPALNMEEAEELRDYISRLARVAKDDV</sequence>
<accession>A0ABY9JRV7</accession>
<keyword evidence="1" id="KW-1133">Transmembrane helix</keyword>
<dbReference type="PANTHER" id="PTHR34473">
    <property type="entry name" value="UPF0699 TRANSMEMBRANE PROTEIN YDBS"/>
    <property type="match status" value="1"/>
</dbReference>
<feature type="transmembrane region" description="Helical" evidence="1">
    <location>
        <begin position="47"/>
        <end position="66"/>
    </location>
</feature>
<dbReference type="Pfam" id="PF03703">
    <property type="entry name" value="bPH_2"/>
    <property type="match status" value="1"/>
</dbReference>
<keyword evidence="1" id="KW-0812">Transmembrane</keyword>
<dbReference type="EMBL" id="CP129013">
    <property type="protein sequence ID" value="WLR42142.1"/>
    <property type="molecule type" value="Genomic_DNA"/>
</dbReference>
<gene>
    <name evidence="3" type="ORF">LC087_15465</name>
</gene>
<organism evidence="3 4">
    <name type="scientific">Bacillus carboniphilus</name>
    <dbReference type="NCBI Taxonomy" id="86663"/>
    <lineage>
        <taxon>Bacteria</taxon>
        <taxon>Bacillati</taxon>
        <taxon>Bacillota</taxon>
        <taxon>Bacilli</taxon>
        <taxon>Bacillales</taxon>
        <taxon>Bacillaceae</taxon>
        <taxon>Bacillus</taxon>
    </lineage>
</organism>
<dbReference type="Proteomes" id="UP001197974">
    <property type="component" value="Chromosome"/>
</dbReference>
<protein>
    <submittedName>
        <fullName evidence="3">PH domain-containing protein</fullName>
    </submittedName>
</protein>
<keyword evidence="4" id="KW-1185">Reference proteome</keyword>
<proteinExistence type="predicted"/>
<evidence type="ECO:0000256" key="1">
    <source>
        <dbReference type="SAM" id="Phobius"/>
    </source>
</evidence>
<evidence type="ECO:0000313" key="4">
    <source>
        <dbReference type="Proteomes" id="UP001197974"/>
    </source>
</evidence>
<dbReference type="InterPro" id="IPR005182">
    <property type="entry name" value="YdbS-like_PH"/>
</dbReference>
<evidence type="ECO:0000259" key="2">
    <source>
        <dbReference type="Pfam" id="PF03703"/>
    </source>
</evidence>
<evidence type="ECO:0000313" key="3">
    <source>
        <dbReference type="EMBL" id="WLR42142.1"/>
    </source>
</evidence>
<dbReference type="PANTHER" id="PTHR34473:SF2">
    <property type="entry name" value="UPF0699 TRANSMEMBRANE PROTEIN YDBT"/>
    <property type="match status" value="1"/>
</dbReference>
<name>A0ABY9JRV7_9BACI</name>